<gene>
    <name evidence="2" type="ORF">D0Z67_23950</name>
</gene>
<dbReference type="Proteomes" id="UP000292547">
    <property type="component" value="Chromosome"/>
</dbReference>
<evidence type="ECO:0000256" key="1">
    <source>
        <dbReference type="SAM" id="MobiDB-lite"/>
    </source>
</evidence>
<evidence type="ECO:0000313" key="3">
    <source>
        <dbReference type="Proteomes" id="UP000292547"/>
    </source>
</evidence>
<evidence type="ECO:0000313" key="2">
    <source>
        <dbReference type="EMBL" id="QBJ93036.1"/>
    </source>
</evidence>
<dbReference type="EMBL" id="CP032229">
    <property type="protein sequence ID" value="QBJ93036.1"/>
    <property type="molecule type" value="Genomic_DNA"/>
</dbReference>
<sequence length="76" mass="8453">MADWNAGKAEIERTQVACLHASLKPANSIEDSKALWQQYDTEQNAAQDPERHTPPRSTSSQPYARGPSRTISDLTQ</sequence>
<keyword evidence="3" id="KW-1185">Reference proteome</keyword>
<protein>
    <submittedName>
        <fullName evidence="2">Uncharacterized protein</fullName>
    </submittedName>
</protein>
<reference evidence="2 3" key="1">
    <citation type="submission" date="2018-08" db="EMBL/GenBank/DDBJ databases">
        <title>The complete genome sequence of Streptomyces seoulensis, a pioneer strain for nickel superoxide dismutase discovery.</title>
        <authorList>
            <person name="Shin J."/>
            <person name="Lee J.-S."/>
            <person name="Lee E.-J."/>
            <person name="Youn H.-D."/>
        </authorList>
    </citation>
    <scope>NUCLEOTIDE SEQUENCE [LARGE SCALE GENOMIC DNA]</scope>
    <source>
        <strain evidence="2 3">KCTC 9819</strain>
    </source>
</reference>
<dbReference type="AlphaFoldDB" id="A0A4V1A018"/>
<dbReference type="GeneID" id="300101965"/>
<dbReference type="KEGG" id="sseo:D0Z67_23950"/>
<organism evidence="2 3">
    <name type="scientific">Streptomyces seoulensis</name>
    <dbReference type="NCBI Taxonomy" id="73044"/>
    <lineage>
        <taxon>Bacteria</taxon>
        <taxon>Bacillati</taxon>
        <taxon>Actinomycetota</taxon>
        <taxon>Actinomycetes</taxon>
        <taxon>Kitasatosporales</taxon>
        <taxon>Streptomycetaceae</taxon>
        <taxon>Streptomyces</taxon>
    </lineage>
</organism>
<accession>A0A4V1A018</accession>
<name>A0A4V1A018_STRSO</name>
<proteinExistence type="predicted"/>
<feature type="region of interest" description="Disordered" evidence="1">
    <location>
        <begin position="34"/>
        <end position="76"/>
    </location>
</feature>
<dbReference type="RefSeq" id="WP_031183613.1">
    <property type="nucleotide sequence ID" value="NZ_CP032229.1"/>
</dbReference>